<keyword evidence="6" id="KW-1185">Reference proteome</keyword>
<evidence type="ECO:0000313" key="6">
    <source>
        <dbReference type="Proteomes" id="UP000192534"/>
    </source>
</evidence>
<feature type="compositionally biased region" description="Basic and acidic residues" evidence="3">
    <location>
        <begin position="17"/>
        <end position="29"/>
    </location>
</feature>
<name>A0A1X0IPV3_MYCRH</name>
<evidence type="ECO:0000256" key="2">
    <source>
        <dbReference type="PROSITE-ProRule" id="PRU00335"/>
    </source>
</evidence>
<evidence type="ECO:0000256" key="1">
    <source>
        <dbReference type="ARBA" id="ARBA00023125"/>
    </source>
</evidence>
<accession>A0A1X0IPV3</accession>
<dbReference type="PRINTS" id="PR00455">
    <property type="entry name" value="HTHTETR"/>
</dbReference>
<dbReference type="Proteomes" id="UP000192534">
    <property type="component" value="Unassembled WGS sequence"/>
</dbReference>
<sequence length="210" mass="23082">MTTAARKGPSGKAGPRRATERPKVDDGGTRQRLVQATAEIMHDEGYAAATSRRVATKAGVKQALVYYYFPTMDDLFLAVLRSGAEAALEQLRTVLTEEDPIRALWRINSDPRQTVMSTELMALANHRKVIGAELRHFAERVRDIETAAVTMSLRSYGVDLEAYPPVVISMLVAQIARSVGNETAVGLTHGHDELEHFIEAQFALLAKGNH</sequence>
<evidence type="ECO:0000259" key="4">
    <source>
        <dbReference type="PROSITE" id="PS50977"/>
    </source>
</evidence>
<feature type="domain" description="HTH tetR-type" evidence="4">
    <location>
        <begin position="27"/>
        <end position="87"/>
    </location>
</feature>
<protein>
    <submittedName>
        <fullName evidence="5">TetR family transcriptional regulator</fullName>
    </submittedName>
</protein>
<dbReference type="EMBL" id="MVIH01000010">
    <property type="protein sequence ID" value="ORB50415.1"/>
    <property type="molecule type" value="Genomic_DNA"/>
</dbReference>
<dbReference type="GO" id="GO:0003700">
    <property type="term" value="F:DNA-binding transcription factor activity"/>
    <property type="evidence" value="ECO:0007669"/>
    <property type="project" value="TreeGrafter"/>
</dbReference>
<dbReference type="InterPro" id="IPR001647">
    <property type="entry name" value="HTH_TetR"/>
</dbReference>
<dbReference type="InterPro" id="IPR009057">
    <property type="entry name" value="Homeodomain-like_sf"/>
</dbReference>
<gene>
    <name evidence="5" type="ORF">BST42_19555</name>
</gene>
<dbReference type="PANTHER" id="PTHR30055:SF226">
    <property type="entry name" value="HTH-TYPE TRANSCRIPTIONAL REGULATOR PKSA"/>
    <property type="match status" value="1"/>
</dbReference>
<dbReference type="SUPFAM" id="SSF46689">
    <property type="entry name" value="Homeodomain-like"/>
    <property type="match status" value="1"/>
</dbReference>
<keyword evidence="1 2" id="KW-0238">DNA-binding</keyword>
<evidence type="ECO:0000256" key="3">
    <source>
        <dbReference type="SAM" id="MobiDB-lite"/>
    </source>
</evidence>
<reference evidence="5 6" key="1">
    <citation type="submission" date="2016-12" db="EMBL/GenBank/DDBJ databases">
        <title>The new phylogeny of genus Mycobacterium.</title>
        <authorList>
            <person name="Tortoli E."/>
            <person name="Trovato A."/>
            <person name="Cirillo D.M."/>
        </authorList>
    </citation>
    <scope>NUCLEOTIDE SEQUENCE [LARGE SCALE GENOMIC DNA]</scope>
    <source>
        <strain evidence="5 6">DSM 44223</strain>
    </source>
</reference>
<dbReference type="PROSITE" id="PS50977">
    <property type="entry name" value="HTH_TETR_2"/>
    <property type="match status" value="1"/>
</dbReference>
<evidence type="ECO:0000313" key="5">
    <source>
        <dbReference type="EMBL" id="ORB50415.1"/>
    </source>
</evidence>
<dbReference type="Gene3D" id="1.10.357.10">
    <property type="entry name" value="Tetracycline Repressor, domain 2"/>
    <property type="match status" value="1"/>
</dbReference>
<dbReference type="GO" id="GO:0000976">
    <property type="term" value="F:transcription cis-regulatory region binding"/>
    <property type="evidence" value="ECO:0007669"/>
    <property type="project" value="TreeGrafter"/>
</dbReference>
<proteinExistence type="predicted"/>
<feature type="region of interest" description="Disordered" evidence="3">
    <location>
        <begin position="1"/>
        <end position="29"/>
    </location>
</feature>
<feature type="DNA-binding region" description="H-T-H motif" evidence="2">
    <location>
        <begin position="50"/>
        <end position="69"/>
    </location>
</feature>
<dbReference type="RefSeq" id="WP_083120972.1">
    <property type="nucleotide sequence ID" value="NZ_JACKUO010000037.1"/>
</dbReference>
<organism evidence="5 6">
    <name type="scientific">Mycolicibacterium rhodesiae</name>
    <name type="common">Mycobacterium rhodesiae</name>
    <dbReference type="NCBI Taxonomy" id="36814"/>
    <lineage>
        <taxon>Bacteria</taxon>
        <taxon>Bacillati</taxon>
        <taxon>Actinomycetota</taxon>
        <taxon>Actinomycetes</taxon>
        <taxon>Mycobacteriales</taxon>
        <taxon>Mycobacteriaceae</taxon>
        <taxon>Mycolicibacterium</taxon>
    </lineage>
</organism>
<dbReference type="Pfam" id="PF00440">
    <property type="entry name" value="TetR_N"/>
    <property type="match status" value="1"/>
</dbReference>
<dbReference type="OrthoDB" id="3474596at2"/>
<dbReference type="PANTHER" id="PTHR30055">
    <property type="entry name" value="HTH-TYPE TRANSCRIPTIONAL REGULATOR RUTR"/>
    <property type="match status" value="1"/>
</dbReference>
<dbReference type="InterPro" id="IPR050109">
    <property type="entry name" value="HTH-type_TetR-like_transc_reg"/>
</dbReference>
<comment type="caution">
    <text evidence="5">The sequence shown here is derived from an EMBL/GenBank/DDBJ whole genome shotgun (WGS) entry which is preliminary data.</text>
</comment>
<dbReference type="AlphaFoldDB" id="A0A1X0IPV3"/>